<evidence type="ECO:0000313" key="6">
    <source>
        <dbReference type="EMBL" id="QDH89942.1"/>
    </source>
</evidence>
<dbReference type="EMBL" id="MN035134">
    <property type="protein sequence ID" value="QDH89942.1"/>
    <property type="molecule type" value="Genomic_DNA"/>
</dbReference>
<protein>
    <recommendedName>
        <fullName evidence="4">RNA-directed RNA polymerase</fullName>
        <ecNumber evidence="4">2.7.7.48</ecNumber>
    </recommendedName>
</protein>
<reference evidence="6" key="1">
    <citation type="submission" date="2019-05" db="EMBL/GenBank/DDBJ databases">
        <title>Metatranscriptomic reconstruction reveals RNA viruses with the potential to shape carbon cycling in soil.</title>
        <authorList>
            <person name="Starr E.P."/>
            <person name="Nuccio E."/>
            <person name="Pett-Ridge J."/>
            <person name="Banfield J.F."/>
            <person name="Firestone M.K."/>
        </authorList>
    </citation>
    <scope>NUCLEOTIDE SEQUENCE</scope>
    <source>
        <strain evidence="6">H2_Rhizo_31_scaffold_1677</strain>
    </source>
</reference>
<evidence type="ECO:0000259" key="5">
    <source>
        <dbReference type="PROSITE" id="PS50507"/>
    </source>
</evidence>
<dbReference type="InterPro" id="IPR007094">
    <property type="entry name" value="RNA-dir_pol_PSvirus"/>
</dbReference>
<accession>A0A514D8K3</accession>
<proteinExistence type="predicted"/>
<dbReference type="CDD" id="cd23179">
    <property type="entry name" value="ps_ssRNAv_Tolivirales_RdRp"/>
    <property type="match status" value="1"/>
</dbReference>
<evidence type="ECO:0000256" key="4">
    <source>
        <dbReference type="RuleBase" id="RU363062"/>
    </source>
</evidence>
<keyword evidence="2 4" id="KW-0548">Nucleotidyltransferase</keyword>
<gene>
    <name evidence="6" type="ORF">H2Rhizo311677_000001</name>
</gene>
<dbReference type="Gene3D" id="3.30.70.270">
    <property type="match status" value="1"/>
</dbReference>
<name>A0A514D8K3_9VIRU</name>
<dbReference type="Pfam" id="PF00998">
    <property type="entry name" value="RdRP_3"/>
    <property type="match status" value="1"/>
</dbReference>
<dbReference type="GO" id="GO:0003968">
    <property type="term" value="F:RNA-directed RNA polymerase activity"/>
    <property type="evidence" value="ECO:0007669"/>
    <property type="project" value="UniProtKB-KW"/>
</dbReference>
<dbReference type="GO" id="GO:0003723">
    <property type="term" value="F:RNA binding"/>
    <property type="evidence" value="ECO:0007669"/>
    <property type="project" value="InterPro"/>
</dbReference>
<keyword evidence="4 6" id="KW-0696">RNA-directed RNA polymerase</keyword>
<dbReference type="InterPro" id="IPR043128">
    <property type="entry name" value="Rev_trsase/Diguanyl_cyclase"/>
</dbReference>
<organism evidence="6">
    <name type="scientific">Riboviria sp</name>
    <dbReference type="NCBI Taxonomy" id="2585031"/>
    <lineage>
        <taxon>Viruses</taxon>
        <taxon>Riboviria</taxon>
    </lineage>
</organism>
<keyword evidence="4" id="KW-0547">Nucleotide-binding</keyword>
<evidence type="ECO:0000256" key="3">
    <source>
        <dbReference type="ARBA" id="ARBA00022953"/>
    </source>
</evidence>
<sequence>MDLPVLPWTHEQVVESYKERRLRVRYEEARQSLLADGLCGPKDAQVAAFVKAEKLANYKVHKPRIIMGRTPRYNLELAAYLKPLEHALYPAFRGWGRMFLTRTRLIGKGLNGEERASLLRRKLYANPGTVCFEVDCKSFESHVSVEQLIAEHETYTTLCRDPRLRELLSWQREFSGGFRSGVRFRAKGCRASGDFNTGLGNTLIMCCLVLASAKRIGSRFDFLADGDNAVIFVPCDSLHLWLRELSQCFLSMGHEAEIGEVQSEIEGVVFGQSKPICIGGRWTMIRDPLKVMSHAFAGHQHYAELRGAPKILRAVALCEAYLNRGVPVLQDFAQAMLKWTRNYGLPKDPGFDNLEYQRVWPIVRARGAVEAVTIDSVARVLFEKSWGVTIEDQLRLEVGFKVPGLPHTWEGVPIDRTFAGALDPWDLPLGQVEADWIARWSIR</sequence>
<evidence type="ECO:0000256" key="1">
    <source>
        <dbReference type="ARBA" id="ARBA00022679"/>
    </source>
</evidence>
<dbReference type="PROSITE" id="PS50507">
    <property type="entry name" value="RDRP_SSRNA_POS"/>
    <property type="match status" value="1"/>
</dbReference>
<evidence type="ECO:0000256" key="2">
    <source>
        <dbReference type="ARBA" id="ARBA00022695"/>
    </source>
</evidence>
<dbReference type="GO" id="GO:0000166">
    <property type="term" value="F:nucleotide binding"/>
    <property type="evidence" value="ECO:0007669"/>
    <property type="project" value="UniProtKB-KW"/>
</dbReference>
<comment type="catalytic activity">
    <reaction evidence="4">
        <text>RNA(n) + a ribonucleoside 5'-triphosphate = RNA(n+1) + diphosphate</text>
        <dbReference type="Rhea" id="RHEA:21248"/>
        <dbReference type="Rhea" id="RHEA-COMP:14527"/>
        <dbReference type="Rhea" id="RHEA-COMP:17342"/>
        <dbReference type="ChEBI" id="CHEBI:33019"/>
        <dbReference type="ChEBI" id="CHEBI:61557"/>
        <dbReference type="ChEBI" id="CHEBI:140395"/>
        <dbReference type="EC" id="2.7.7.48"/>
    </reaction>
</comment>
<dbReference type="EC" id="2.7.7.48" evidence="4"/>
<feature type="domain" description="RdRp catalytic" evidence="5">
    <location>
        <begin position="129"/>
        <end position="241"/>
    </location>
</feature>
<keyword evidence="3 4" id="KW-0693">Viral RNA replication</keyword>
<dbReference type="SUPFAM" id="SSF56672">
    <property type="entry name" value="DNA/RNA polymerases"/>
    <property type="match status" value="1"/>
</dbReference>
<dbReference type="InterPro" id="IPR043502">
    <property type="entry name" value="DNA/RNA_pol_sf"/>
</dbReference>
<keyword evidence="1 4" id="KW-0808">Transferase</keyword>
<dbReference type="GO" id="GO:0039694">
    <property type="term" value="P:viral RNA genome replication"/>
    <property type="evidence" value="ECO:0007669"/>
    <property type="project" value="InterPro"/>
</dbReference>
<dbReference type="InterPro" id="IPR002166">
    <property type="entry name" value="RNA_pol_HCV"/>
</dbReference>